<organism evidence="2 3">
    <name type="scientific">Acidocella aminolytica 101 = DSM 11237</name>
    <dbReference type="NCBI Taxonomy" id="1120923"/>
    <lineage>
        <taxon>Bacteria</taxon>
        <taxon>Pseudomonadati</taxon>
        <taxon>Pseudomonadota</taxon>
        <taxon>Alphaproteobacteria</taxon>
        <taxon>Acetobacterales</taxon>
        <taxon>Acidocellaceae</taxon>
        <taxon>Acidocella</taxon>
    </lineage>
</organism>
<dbReference type="EMBL" id="BANC01000005">
    <property type="protein sequence ID" value="GAN78611.1"/>
    <property type="molecule type" value="Genomic_DNA"/>
</dbReference>
<accession>A0A0D6PB98</accession>
<gene>
    <name evidence="2" type="ORF">Aam_005_010</name>
</gene>
<keyword evidence="2" id="KW-0808">Transferase</keyword>
<dbReference type="Gene3D" id="3.40.630.30">
    <property type="match status" value="1"/>
</dbReference>
<dbReference type="PROSITE" id="PS51186">
    <property type="entry name" value="GNAT"/>
    <property type="match status" value="1"/>
</dbReference>
<dbReference type="InterPro" id="IPR016181">
    <property type="entry name" value="Acyl_CoA_acyltransferase"/>
</dbReference>
<dbReference type="Pfam" id="PF08445">
    <property type="entry name" value="FR47"/>
    <property type="match status" value="1"/>
</dbReference>
<feature type="domain" description="N-acetyltransferase" evidence="1">
    <location>
        <begin position="2"/>
        <end position="162"/>
    </location>
</feature>
<dbReference type="RefSeq" id="WP_048877110.1">
    <property type="nucleotide sequence ID" value="NZ_BANC01000005.1"/>
</dbReference>
<name>A0A0D6PB98_9PROT</name>
<keyword evidence="3" id="KW-1185">Reference proteome</keyword>
<evidence type="ECO:0000313" key="2">
    <source>
        <dbReference type="EMBL" id="GAN78611.1"/>
    </source>
</evidence>
<dbReference type="InterPro" id="IPR000182">
    <property type="entry name" value="GNAT_dom"/>
</dbReference>
<dbReference type="AlphaFoldDB" id="A0A0D6PB98"/>
<dbReference type="Proteomes" id="UP000032668">
    <property type="component" value="Unassembled WGS sequence"/>
</dbReference>
<proteinExistence type="predicted"/>
<dbReference type="GO" id="GO:0016747">
    <property type="term" value="F:acyltransferase activity, transferring groups other than amino-acyl groups"/>
    <property type="evidence" value="ECO:0007669"/>
    <property type="project" value="InterPro"/>
</dbReference>
<sequence length="177" mass="19482">MISIRRARLSDASGIAAVHVATWRSTYANVLPDDFLANLSVTRLARYYEHSIRLGLGLHVASCYGERGAPPILGFSSAVRCRDPQLGEGEVETLYVLDDYRDRGLGGLLLRASAKHLAQLGCRSAFAWVLSENPSRYFYQHLGGKQIARGTTWVGGMDIPQTAFSWDPIETLLDVNA</sequence>
<dbReference type="OrthoDB" id="9799154at2"/>
<protein>
    <submittedName>
        <fullName evidence="2">Acetyltransferase</fullName>
    </submittedName>
</protein>
<evidence type="ECO:0000313" key="3">
    <source>
        <dbReference type="Proteomes" id="UP000032668"/>
    </source>
</evidence>
<dbReference type="SUPFAM" id="SSF55729">
    <property type="entry name" value="Acyl-CoA N-acyltransferases (Nat)"/>
    <property type="match status" value="1"/>
</dbReference>
<reference evidence="2 3" key="1">
    <citation type="submission" date="2012-11" db="EMBL/GenBank/DDBJ databases">
        <title>Whole genome sequence of Acidocella aminolytica 101 = DSM 11237.</title>
        <authorList>
            <person name="Azuma Y."/>
            <person name="Higashiura N."/>
            <person name="Hirakawa H."/>
            <person name="Matsushita K."/>
        </authorList>
    </citation>
    <scope>NUCLEOTIDE SEQUENCE [LARGE SCALE GENOMIC DNA]</scope>
    <source>
        <strain evidence="3">101 / DSM 11237</strain>
    </source>
</reference>
<evidence type="ECO:0000259" key="1">
    <source>
        <dbReference type="PROSITE" id="PS51186"/>
    </source>
</evidence>
<dbReference type="InterPro" id="IPR013653">
    <property type="entry name" value="GCN5-like_dom"/>
</dbReference>
<dbReference type="CDD" id="cd04301">
    <property type="entry name" value="NAT_SF"/>
    <property type="match status" value="1"/>
</dbReference>
<comment type="caution">
    <text evidence="2">The sequence shown here is derived from an EMBL/GenBank/DDBJ whole genome shotgun (WGS) entry which is preliminary data.</text>
</comment>
<dbReference type="STRING" id="1120923.SAMN02746095_00420"/>